<keyword evidence="3" id="KW-1185">Reference proteome</keyword>
<organism evidence="2 3">
    <name type="scientific">Carpinus fangiana</name>
    <dbReference type="NCBI Taxonomy" id="176857"/>
    <lineage>
        <taxon>Eukaryota</taxon>
        <taxon>Viridiplantae</taxon>
        <taxon>Streptophyta</taxon>
        <taxon>Embryophyta</taxon>
        <taxon>Tracheophyta</taxon>
        <taxon>Spermatophyta</taxon>
        <taxon>Magnoliopsida</taxon>
        <taxon>eudicotyledons</taxon>
        <taxon>Gunneridae</taxon>
        <taxon>Pentapetalae</taxon>
        <taxon>rosids</taxon>
        <taxon>fabids</taxon>
        <taxon>Fagales</taxon>
        <taxon>Betulaceae</taxon>
        <taxon>Carpinus</taxon>
    </lineage>
</organism>
<dbReference type="InterPro" id="IPR036485">
    <property type="entry name" value="Glu_synth_asu_C_sf"/>
</dbReference>
<evidence type="ECO:0000259" key="1">
    <source>
        <dbReference type="Pfam" id="PF01493"/>
    </source>
</evidence>
<sequence length="223" mass="23905">MWASGGSGKSGDGDADGLAGVERLETALSKILIKGDDGGIAGGELVVTPVDNTGFIPEDAANVGNTCLYGATAGQIFVRGKAGRGGYWPETIAVKWVRRNVAAGMTGGLAYILDENNSTLLPKEKTGSSKGSVILKEWDKYLPLFWQLVPPSEEDTLKACAEYEKTGAGQRTFGNKLCKGESRGCPKGAYDLLIRQVAWTARICSAFEVYLSWMMFLFGEAYR</sequence>
<evidence type="ECO:0000313" key="3">
    <source>
        <dbReference type="Proteomes" id="UP000327013"/>
    </source>
</evidence>
<dbReference type="Gene3D" id="2.160.20.60">
    <property type="entry name" value="Glutamate synthase, alpha subunit, C-terminal domain"/>
    <property type="match status" value="2"/>
</dbReference>
<gene>
    <name evidence="2" type="ORF">FH972_005594</name>
</gene>
<dbReference type="InterPro" id="IPR002489">
    <property type="entry name" value="Glu_synth_asu_C"/>
</dbReference>
<reference evidence="2 3" key="1">
    <citation type="submission" date="2019-06" db="EMBL/GenBank/DDBJ databases">
        <title>A chromosomal-level reference genome of Carpinus fangiana (Coryloideae, Betulaceae).</title>
        <authorList>
            <person name="Yang X."/>
            <person name="Wang Z."/>
            <person name="Zhang L."/>
            <person name="Hao G."/>
            <person name="Liu J."/>
            <person name="Yang Y."/>
        </authorList>
    </citation>
    <scope>NUCLEOTIDE SEQUENCE [LARGE SCALE GENOMIC DNA]</scope>
    <source>
        <strain evidence="2">Cfa_2016G</strain>
        <tissue evidence="2">Leaf</tissue>
    </source>
</reference>
<dbReference type="GO" id="GO:0016491">
    <property type="term" value="F:oxidoreductase activity"/>
    <property type="evidence" value="ECO:0007669"/>
    <property type="project" value="InterPro"/>
</dbReference>
<name>A0A5N6QPR1_9ROSI</name>
<dbReference type="Pfam" id="PF01493">
    <property type="entry name" value="GXGXG"/>
    <property type="match status" value="1"/>
</dbReference>
<accession>A0A5N6QPR1</accession>
<evidence type="ECO:0000313" key="2">
    <source>
        <dbReference type="EMBL" id="KAE8009141.1"/>
    </source>
</evidence>
<dbReference type="EMBL" id="CM017322">
    <property type="protein sequence ID" value="KAE8009141.1"/>
    <property type="molecule type" value="Genomic_DNA"/>
</dbReference>
<protein>
    <recommendedName>
        <fullName evidence="1">Glutamate synthase alpha subunit C-terminal domain-containing protein</fullName>
    </recommendedName>
</protein>
<proteinExistence type="predicted"/>
<dbReference type="SUPFAM" id="SSF69336">
    <property type="entry name" value="Alpha subunit of glutamate synthase, C-terminal domain"/>
    <property type="match status" value="1"/>
</dbReference>
<dbReference type="Proteomes" id="UP000327013">
    <property type="component" value="Chromosome 2"/>
</dbReference>
<dbReference type="OrthoDB" id="4327079at2759"/>
<feature type="domain" description="Glutamate synthase alpha subunit C-terminal" evidence="1">
    <location>
        <begin position="39"/>
        <end position="84"/>
    </location>
</feature>
<dbReference type="AlphaFoldDB" id="A0A5N6QPR1"/>